<dbReference type="STRING" id="1234409.C683_1141"/>
<feature type="transmembrane region" description="Helical" evidence="1">
    <location>
        <begin position="113"/>
        <end position="132"/>
    </location>
</feature>
<evidence type="ECO:0000256" key="1">
    <source>
        <dbReference type="SAM" id="Phobius"/>
    </source>
</evidence>
<evidence type="ECO:0000313" key="2">
    <source>
        <dbReference type="EMBL" id="EKU26866.1"/>
    </source>
</evidence>
<gene>
    <name evidence="2" type="ORF">C683_1141</name>
</gene>
<feature type="transmembrane region" description="Helical" evidence="1">
    <location>
        <begin position="25"/>
        <end position="48"/>
    </location>
</feature>
<keyword evidence="3" id="KW-1185">Reference proteome</keyword>
<keyword evidence="1" id="KW-0472">Membrane</keyword>
<name>K8ZMM4_9ENTE</name>
<keyword evidence="1" id="KW-1133">Transmembrane helix</keyword>
<feature type="transmembrane region" description="Helical" evidence="1">
    <location>
        <begin position="54"/>
        <end position="78"/>
    </location>
</feature>
<protein>
    <submittedName>
        <fullName evidence="2">Uncharacterized protein</fullName>
    </submittedName>
</protein>
<dbReference type="AlphaFoldDB" id="K8ZMM4"/>
<keyword evidence="1" id="KW-0812">Transmembrane</keyword>
<dbReference type="Proteomes" id="UP000016057">
    <property type="component" value="Unassembled WGS sequence"/>
</dbReference>
<organism evidence="2 3">
    <name type="scientific">Catellicoccus marimammalium M35/04/3</name>
    <dbReference type="NCBI Taxonomy" id="1234409"/>
    <lineage>
        <taxon>Bacteria</taxon>
        <taxon>Bacillati</taxon>
        <taxon>Bacillota</taxon>
        <taxon>Bacilli</taxon>
        <taxon>Lactobacillales</taxon>
        <taxon>Enterococcaceae</taxon>
        <taxon>Catellicoccus</taxon>
    </lineage>
</organism>
<reference evidence="2 3" key="1">
    <citation type="journal article" date="2013" name="Genome Announc.">
        <title>Draft Genome Sequence of Catellicoccus marimammalium, a Novel Species Commonly Found in Gull Feces.</title>
        <authorList>
            <person name="Weigand M.R."/>
            <person name="Ryu H."/>
            <person name="Bozcek L."/>
            <person name="Konstantinidis K.T."/>
            <person name="Santo Domingo J.W."/>
        </authorList>
    </citation>
    <scope>NUCLEOTIDE SEQUENCE [LARGE SCALE GENOMIC DNA]</scope>
    <source>
        <strain evidence="2 3">M35/04/3</strain>
    </source>
</reference>
<accession>K8ZMM4</accession>
<dbReference type="EMBL" id="AMYT01000022">
    <property type="protein sequence ID" value="EKU26866.1"/>
    <property type="molecule type" value="Genomic_DNA"/>
</dbReference>
<comment type="caution">
    <text evidence="2">The sequence shown here is derived from an EMBL/GenBank/DDBJ whole genome shotgun (WGS) entry which is preliminary data.</text>
</comment>
<proteinExistence type="predicted"/>
<sequence length="152" mass="18146">MKEAWKKFYHEGFHWRGEITRSEFFWVYPFLCLVPILAMLCLAGYLFMDNAFGSFLATLGCFLIILHLILIYPSFVWLVKRWRNAGWSNFGWLSIFALWYCTFMSELATHAEWWATLIQIVAWLVLLVSVFIPTHHLKANKNHPWMSIFFQK</sequence>
<dbReference type="RefSeq" id="WP_009491942.1">
    <property type="nucleotide sequence ID" value="NZ_AMYT01000022.1"/>
</dbReference>
<feature type="transmembrane region" description="Helical" evidence="1">
    <location>
        <begin position="90"/>
        <end position="107"/>
    </location>
</feature>
<evidence type="ECO:0000313" key="3">
    <source>
        <dbReference type="Proteomes" id="UP000016057"/>
    </source>
</evidence>